<protein>
    <submittedName>
        <fullName evidence="1">Uncharacterized protein</fullName>
    </submittedName>
</protein>
<dbReference type="Proteomes" id="UP001144323">
    <property type="component" value="Unassembled WGS sequence"/>
</dbReference>
<dbReference type="EMBL" id="BSEC01000001">
    <property type="protein sequence ID" value="GLI94683.1"/>
    <property type="molecule type" value="Genomic_DNA"/>
</dbReference>
<comment type="caution">
    <text evidence="1">The sequence shown here is derived from an EMBL/GenBank/DDBJ whole genome shotgun (WGS) entry which is preliminary data.</text>
</comment>
<organism evidence="1 2">
    <name type="scientific">Methylocystis echinoides</name>
    <dbReference type="NCBI Taxonomy" id="29468"/>
    <lineage>
        <taxon>Bacteria</taxon>
        <taxon>Pseudomonadati</taxon>
        <taxon>Pseudomonadota</taxon>
        <taxon>Alphaproteobacteria</taxon>
        <taxon>Hyphomicrobiales</taxon>
        <taxon>Methylocystaceae</taxon>
        <taxon>Methylocystis</taxon>
    </lineage>
</organism>
<name>A0A9W6GXC3_9HYPH</name>
<sequence>MLEELGNTRAELRVTLSYFIEPNPGAVMKGDVELYPSHGLDFDVKRPDESDQQAIGRVNGLHPARRASTASPPQWEFGQLRARGGVKHDRLNTTAADIARMGGISVFPRKGWWGRDIARVEQQVRYALIVTVRTPEQEIYSQIANEIEVAASL</sequence>
<gene>
    <name evidence="1" type="ORF">LMG27198_36750</name>
</gene>
<accession>A0A9W6GXC3</accession>
<keyword evidence="2" id="KW-1185">Reference proteome</keyword>
<evidence type="ECO:0000313" key="1">
    <source>
        <dbReference type="EMBL" id="GLI94683.1"/>
    </source>
</evidence>
<dbReference type="AlphaFoldDB" id="A0A9W6GXC3"/>
<evidence type="ECO:0000313" key="2">
    <source>
        <dbReference type="Proteomes" id="UP001144323"/>
    </source>
</evidence>
<proteinExistence type="predicted"/>
<reference evidence="1" key="1">
    <citation type="journal article" date="2023" name="Int. J. Syst. Evol. Microbiol.">
        <title>Methylocystis iwaonis sp. nov., a type II methane-oxidizing bacterium from surface soil of a rice paddy field in Japan, and emended description of the genus Methylocystis (ex Whittenbury et al. 1970) Bowman et al. 1993.</title>
        <authorList>
            <person name="Kaise H."/>
            <person name="Sawadogo J.B."/>
            <person name="Alam M.S."/>
            <person name="Ueno C."/>
            <person name="Dianou D."/>
            <person name="Shinjo R."/>
            <person name="Asakawa S."/>
        </authorList>
    </citation>
    <scope>NUCLEOTIDE SEQUENCE</scope>
    <source>
        <strain evidence="1">LMG27198</strain>
    </source>
</reference>